<sequence>MNIDTHAQAVVDDEQMQPLSPEDKDRLDSRLSHRPTQQELVERHVLLEPGVAPALQSAKAALERSRLEDGLERRLEHRPTKEELIGRHVLLDSHAAPALQSKQAELAFCQLEDKLDSKLAARPTRDELVEQHIIPSE</sequence>
<accession>A0ACC1LEC8</accession>
<organism evidence="1 2">
    <name type="scientific">Coemansia helicoidea</name>
    <dbReference type="NCBI Taxonomy" id="1286919"/>
    <lineage>
        <taxon>Eukaryota</taxon>
        <taxon>Fungi</taxon>
        <taxon>Fungi incertae sedis</taxon>
        <taxon>Zoopagomycota</taxon>
        <taxon>Kickxellomycotina</taxon>
        <taxon>Kickxellomycetes</taxon>
        <taxon>Kickxellales</taxon>
        <taxon>Kickxellaceae</taxon>
        <taxon>Coemansia</taxon>
    </lineage>
</organism>
<name>A0ACC1LEC8_9FUNG</name>
<dbReference type="EMBL" id="JANBUN010000145">
    <property type="protein sequence ID" value="KAJ2806391.1"/>
    <property type="molecule type" value="Genomic_DNA"/>
</dbReference>
<comment type="caution">
    <text evidence="1">The sequence shown here is derived from an EMBL/GenBank/DDBJ whole genome shotgun (WGS) entry which is preliminary data.</text>
</comment>
<proteinExistence type="predicted"/>
<reference evidence="1" key="1">
    <citation type="submission" date="2022-07" db="EMBL/GenBank/DDBJ databases">
        <title>Phylogenomic reconstructions and comparative analyses of Kickxellomycotina fungi.</title>
        <authorList>
            <person name="Reynolds N.K."/>
            <person name="Stajich J.E."/>
            <person name="Barry K."/>
            <person name="Grigoriev I.V."/>
            <person name="Crous P."/>
            <person name="Smith M.E."/>
        </authorList>
    </citation>
    <scope>NUCLEOTIDE SEQUENCE</scope>
    <source>
        <strain evidence="1">BCRC 34780</strain>
    </source>
</reference>
<keyword evidence="2" id="KW-1185">Reference proteome</keyword>
<dbReference type="Proteomes" id="UP001140087">
    <property type="component" value="Unassembled WGS sequence"/>
</dbReference>
<evidence type="ECO:0000313" key="2">
    <source>
        <dbReference type="Proteomes" id="UP001140087"/>
    </source>
</evidence>
<evidence type="ECO:0000313" key="1">
    <source>
        <dbReference type="EMBL" id="KAJ2806391.1"/>
    </source>
</evidence>
<gene>
    <name evidence="1" type="ORF">H4R21_000884</name>
</gene>
<protein>
    <submittedName>
        <fullName evidence="1">Uncharacterized protein</fullName>
    </submittedName>
</protein>